<dbReference type="Gene3D" id="3.40.50.300">
    <property type="entry name" value="P-loop containing nucleotide triphosphate hydrolases"/>
    <property type="match status" value="1"/>
</dbReference>
<dbReference type="NCBIfam" id="TIGR00041">
    <property type="entry name" value="DTMP_kinase"/>
    <property type="match status" value="1"/>
</dbReference>
<dbReference type="GO" id="GO:0006233">
    <property type="term" value="P:dTDP biosynthetic process"/>
    <property type="evidence" value="ECO:0007669"/>
    <property type="project" value="InterPro"/>
</dbReference>
<evidence type="ECO:0000256" key="2">
    <source>
        <dbReference type="ARBA" id="ARBA00012980"/>
    </source>
</evidence>
<dbReference type="InterPro" id="IPR018094">
    <property type="entry name" value="Thymidylate_kinase"/>
</dbReference>
<evidence type="ECO:0000313" key="15">
    <source>
        <dbReference type="Proteomes" id="UP000614811"/>
    </source>
</evidence>
<dbReference type="RefSeq" id="WP_189402328.1">
    <property type="nucleotide sequence ID" value="NZ_BMXA01000006.1"/>
</dbReference>
<feature type="domain" description="Thymidylate kinase-like" evidence="13">
    <location>
        <begin position="11"/>
        <end position="199"/>
    </location>
</feature>
<reference evidence="14" key="2">
    <citation type="submission" date="2020-09" db="EMBL/GenBank/DDBJ databases">
        <authorList>
            <person name="Sun Q."/>
            <person name="Kim S."/>
        </authorList>
    </citation>
    <scope>NUCLEOTIDE SEQUENCE</scope>
    <source>
        <strain evidence="14">KCTC 12711</strain>
    </source>
</reference>
<proteinExistence type="inferred from homology"/>
<dbReference type="PANTHER" id="PTHR10344:SF4">
    <property type="entry name" value="UMP-CMP KINASE 2, MITOCHONDRIAL"/>
    <property type="match status" value="1"/>
</dbReference>
<evidence type="ECO:0000256" key="10">
    <source>
        <dbReference type="ARBA" id="ARBA00048743"/>
    </source>
</evidence>
<evidence type="ECO:0000313" key="14">
    <source>
        <dbReference type="EMBL" id="GHA16770.1"/>
    </source>
</evidence>
<evidence type="ECO:0000256" key="8">
    <source>
        <dbReference type="ARBA" id="ARBA00022840"/>
    </source>
</evidence>
<keyword evidence="4 12" id="KW-0808">Transferase</keyword>
<accession>A0A918VR13</accession>
<keyword evidence="6 12" id="KW-0547">Nucleotide-binding</keyword>
<keyword evidence="8 12" id="KW-0067">ATP-binding</keyword>
<dbReference type="InterPro" id="IPR039430">
    <property type="entry name" value="Thymidylate_kin-like_dom"/>
</dbReference>
<comment type="function">
    <text evidence="11 12">Phosphorylation of dTMP to form dTDP in both de novo and salvage pathways of dTTP synthesis.</text>
</comment>
<reference evidence="14" key="1">
    <citation type="journal article" date="2014" name="Int. J. Syst. Evol. Microbiol.">
        <title>Complete genome sequence of Corynebacterium casei LMG S-19264T (=DSM 44701T), isolated from a smear-ripened cheese.</title>
        <authorList>
            <consortium name="US DOE Joint Genome Institute (JGI-PGF)"/>
            <person name="Walter F."/>
            <person name="Albersmeier A."/>
            <person name="Kalinowski J."/>
            <person name="Ruckert C."/>
        </authorList>
    </citation>
    <scope>NUCLEOTIDE SEQUENCE</scope>
    <source>
        <strain evidence="14">KCTC 12711</strain>
    </source>
</reference>
<dbReference type="CDD" id="cd01672">
    <property type="entry name" value="TMPK"/>
    <property type="match status" value="1"/>
</dbReference>
<dbReference type="FunFam" id="3.40.50.300:FF:000225">
    <property type="entry name" value="Thymidylate kinase"/>
    <property type="match status" value="1"/>
</dbReference>
<gene>
    <name evidence="12 14" type="primary">tmk</name>
    <name evidence="14" type="ORF">GCM10008090_27970</name>
</gene>
<keyword evidence="5 12" id="KW-0545">Nucleotide biosynthesis</keyword>
<evidence type="ECO:0000256" key="9">
    <source>
        <dbReference type="ARBA" id="ARBA00029962"/>
    </source>
</evidence>
<dbReference type="GO" id="GO:0006227">
    <property type="term" value="P:dUDP biosynthetic process"/>
    <property type="evidence" value="ECO:0007669"/>
    <property type="project" value="TreeGrafter"/>
</dbReference>
<comment type="catalytic activity">
    <reaction evidence="10 12">
        <text>dTMP + ATP = dTDP + ADP</text>
        <dbReference type="Rhea" id="RHEA:13517"/>
        <dbReference type="ChEBI" id="CHEBI:30616"/>
        <dbReference type="ChEBI" id="CHEBI:58369"/>
        <dbReference type="ChEBI" id="CHEBI:63528"/>
        <dbReference type="ChEBI" id="CHEBI:456216"/>
        <dbReference type="EC" id="2.7.4.9"/>
    </reaction>
</comment>
<sequence>MGAVQGKFITVEGQDGAGKSTNIEVIESVLTQHSIDYVHTREPGGTELGERLRELLLNDSDAMIGDTAELMIIFAARAQHLDQVIKPALAAGKWVLCDRFTDATYAYQGGGRELDVQTIAALETLVQGTLRPDLTVLLDVPVAVGEQRADNRGEPDRFEQQQQSFKQRVRACYLARASDEPARFRVVDASLALDQVQAQVEQVLVDYIQRVQTG</sequence>
<keyword evidence="7 12" id="KW-0418">Kinase</keyword>
<dbReference type="EC" id="2.7.4.9" evidence="2 12"/>
<dbReference type="SUPFAM" id="SSF52540">
    <property type="entry name" value="P-loop containing nucleoside triphosphate hydrolases"/>
    <property type="match status" value="1"/>
</dbReference>
<evidence type="ECO:0000256" key="11">
    <source>
        <dbReference type="ARBA" id="ARBA00057735"/>
    </source>
</evidence>
<evidence type="ECO:0000256" key="3">
    <source>
        <dbReference type="ARBA" id="ARBA00017144"/>
    </source>
</evidence>
<organism evidence="14 15">
    <name type="scientific">Arenicella chitinivorans</name>
    <dbReference type="NCBI Taxonomy" id="1329800"/>
    <lineage>
        <taxon>Bacteria</taxon>
        <taxon>Pseudomonadati</taxon>
        <taxon>Pseudomonadota</taxon>
        <taxon>Gammaproteobacteria</taxon>
        <taxon>Arenicellales</taxon>
        <taxon>Arenicellaceae</taxon>
        <taxon>Arenicella</taxon>
    </lineage>
</organism>
<keyword evidence="15" id="KW-1185">Reference proteome</keyword>
<evidence type="ECO:0000256" key="5">
    <source>
        <dbReference type="ARBA" id="ARBA00022727"/>
    </source>
</evidence>
<evidence type="ECO:0000256" key="4">
    <source>
        <dbReference type="ARBA" id="ARBA00022679"/>
    </source>
</evidence>
<comment type="similarity">
    <text evidence="1 12">Belongs to the thymidylate kinase family.</text>
</comment>
<dbReference type="GO" id="GO:0006235">
    <property type="term" value="P:dTTP biosynthetic process"/>
    <property type="evidence" value="ECO:0007669"/>
    <property type="project" value="UniProtKB-UniRule"/>
</dbReference>
<dbReference type="Pfam" id="PF02223">
    <property type="entry name" value="Thymidylate_kin"/>
    <property type="match status" value="1"/>
</dbReference>
<name>A0A918VR13_9GAMM</name>
<dbReference type="Proteomes" id="UP000614811">
    <property type="component" value="Unassembled WGS sequence"/>
</dbReference>
<dbReference type="InterPro" id="IPR027417">
    <property type="entry name" value="P-loop_NTPase"/>
</dbReference>
<dbReference type="GO" id="GO:0005829">
    <property type="term" value="C:cytosol"/>
    <property type="evidence" value="ECO:0007669"/>
    <property type="project" value="TreeGrafter"/>
</dbReference>
<comment type="caution">
    <text evidence="14">The sequence shown here is derived from an EMBL/GenBank/DDBJ whole genome shotgun (WGS) entry which is preliminary data.</text>
</comment>
<dbReference type="AlphaFoldDB" id="A0A918VR13"/>
<evidence type="ECO:0000256" key="12">
    <source>
        <dbReference type="HAMAP-Rule" id="MF_00165"/>
    </source>
</evidence>
<dbReference type="GO" id="GO:0004798">
    <property type="term" value="F:dTMP kinase activity"/>
    <property type="evidence" value="ECO:0007669"/>
    <property type="project" value="UniProtKB-UniRule"/>
</dbReference>
<dbReference type="GO" id="GO:0005524">
    <property type="term" value="F:ATP binding"/>
    <property type="evidence" value="ECO:0007669"/>
    <property type="project" value="UniProtKB-UniRule"/>
</dbReference>
<evidence type="ECO:0000256" key="6">
    <source>
        <dbReference type="ARBA" id="ARBA00022741"/>
    </source>
</evidence>
<evidence type="ECO:0000259" key="13">
    <source>
        <dbReference type="Pfam" id="PF02223"/>
    </source>
</evidence>
<protein>
    <recommendedName>
        <fullName evidence="3 12">Thymidylate kinase</fullName>
        <ecNumber evidence="2 12">2.7.4.9</ecNumber>
    </recommendedName>
    <alternativeName>
        <fullName evidence="9 12">dTMP kinase</fullName>
    </alternativeName>
</protein>
<feature type="binding site" evidence="12">
    <location>
        <begin position="13"/>
        <end position="20"/>
    </location>
    <ligand>
        <name>ATP</name>
        <dbReference type="ChEBI" id="CHEBI:30616"/>
    </ligand>
</feature>
<dbReference type="PANTHER" id="PTHR10344">
    <property type="entry name" value="THYMIDYLATE KINASE"/>
    <property type="match status" value="1"/>
</dbReference>
<evidence type="ECO:0000256" key="7">
    <source>
        <dbReference type="ARBA" id="ARBA00022777"/>
    </source>
</evidence>
<dbReference type="HAMAP" id="MF_00165">
    <property type="entry name" value="Thymidylate_kinase"/>
    <property type="match status" value="1"/>
</dbReference>
<dbReference type="EMBL" id="BMXA01000006">
    <property type="protein sequence ID" value="GHA16770.1"/>
    <property type="molecule type" value="Genomic_DNA"/>
</dbReference>
<evidence type="ECO:0000256" key="1">
    <source>
        <dbReference type="ARBA" id="ARBA00009776"/>
    </source>
</evidence>